<protein>
    <submittedName>
        <fullName evidence="2">Uncharacterized protein</fullName>
    </submittedName>
</protein>
<evidence type="ECO:0000313" key="3">
    <source>
        <dbReference type="Proteomes" id="UP000670092"/>
    </source>
</evidence>
<comment type="caution">
    <text evidence="2">The sequence shown here is derived from an EMBL/GenBank/DDBJ whole genome shotgun (WGS) entry which is preliminary data.</text>
</comment>
<dbReference type="Proteomes" id="UP000670092">
    <property type="component" value="Unassembled WGS sequence"/>
</dbReference>
<sequence>MCLPVGVRDTERGHRDRVEGVRSSSGAGCSGARGVGVYTGTGTGSGGGSGTGVGIDARGMHRRCGAMGRGGGRGGGATA</sequence>
<proteinExistence type="predicted"/>
<dbReference type="VEuPathDB" id="FungiDB:I7I52_06620"/>
<organism evidence="2 3">
    <name type="scientific">Ajellomyces capsulatus</name>
    <name type="common">Darling's disease fungus</name>
    <name type="synonym">Histoplasma capsulatum</name>
    <dbReference type="NCBI Taxonomy" id="5037"/>
    <lineage>
        <taxon>Eukaryota</taxon>
        <taxon>Fungi</taxon>
        <taxon>Dikarya</taxon>
        <taxon>Ascomycota</taxon>
        <taxon>Pezizomycotina</taxon>
        <taxon>Eurotiomycetes</taxon>
        <taxon>Eurotiomycetidae</taxon>
        <taxon>Onygenales</taxon>
        <taxon>Ajellomycetaceae</taxon>
        <taxon>Histoplasma</taxon>
    </lineage>
</organism>
<name>A0A8H7YRS8_AJECA</name>
<dbReference type="AlphaFoldDB" id="A0A8H7YRS8"/>
<reference evidence="2 3" key="1">
    <citation type="submission" date="2021-01" db="EMBL/GenBank/DDBJ databases">
        <title>Chromosome-level genome assembly of a human fungal pathogen reveals clustering of transcriptionally co-regulated genes.</title>
        <authorList>
            <person name="Voorhies M."/>
            <person name="Cohen S."/>
            <person name="Shea T.P."/>
            <person name="Petrus S."/>
            <person name="Munoz J.F."/>
            <person name="Poplawski S."/>
            <person name="Goldman W.E."/>
            <person name="Michael T."/>
            <person name="Cuomo C.A."/>
            <person name="Sil A."/>
            <person name="Beyhan S."/>
        </authorList>
    </citation>
    <scope>NUCLEOTIDE SEQUENCE [LARGE SCALE GENOMIC DNA]</scope>
    <source>
        <strain evidence="2 3">G184AR</strain>
    </source>
</reference>
<accession>A0A8H7YRS8</accession>
<feature type="compositionally biased region" description="Basic and acidic residues" evidence="1">
    <location>
        <begin position="8"/>
        <end position="20"/>
    </location>
</feature>
<dbReference type="EMBL" id="JAEVHI010000003">
    <property type="protein sequence ID" value="KAG5296091.1"/>
    <property type="molecule type" value="Genomic_DNA"/>
</dbReference>
<feature type="region of interest" description="Disordered" evidence="1">
    <location>
        <begin position="1"/>
        <end position="33"/>
    </location>
</feature>
<gene>
    <name evidence="2" type="ORF">I7I52_06620</name>
</gene>
<evidence type="ECO:0000313" key="2">
    <source>
        <dbReference type="EMBL" id="KAG5296091.1"/>
    </source>
</evidence>
<evidence type="ECO:0000256" key="1">
    <source>
        <dbReference type="SAM" id="MobiDB-lite"/>
    </source>
</evidence>